<accession>A0A2U1MPR6</accession>
<keyword evidence="2" id="KW-0645">Protease</keyword>
<proteinExistence type="inferred from homology"/>
<dbReference type="GO" id="GO:0004185">
    <property type="term" value="F:serine-type carboxypeptidase activity"/>
    <property type="evidence" value="ECO:0007669"/>
    <property type="project" value="InterPro"/>
</dbReference>
<keyword evidence="2" id="KW-0121">Carboxypeptidase</keyword>
<dbReference type="Pfam" id="PF00450">
    <property type="entry name" value="Peptidase_S10"/>
    <property type="match status" value="1"/>
</dbReference>
<evidence type="ECO:0000256" key="1">
    <source>
        <dbReference type="ARBA" id="ARBA00009431"/>
    </source>
</evidence>
<dbReference type="AlphaFoldDB" id="A0A2U1MPR6"/>
<dbReference type="Proteomes" id="UP000245207">
    <property type="component" value="Unassembled WGS sequence"/>
</dbReference>
<organism evidence="2 3">
    <name type="scientific">Artemisia annua</name>
    <name type="common">Sweet wormwood</name>
    <dbReference type="NCBI Taxonomy" id="35608"/>
    <lineage>
        <taxon>Eukaryota</taxon>
        <taxon>Viridiplantae</taxon>
        <taxon>Streptophyta</taxon>
        <taxon>Embryophyta</taxon>
        <taxon>Tracheophyta</taxon>
        <taxon>Spermatophyta</taxon>
        <taxon>Magnoliopsida</taxon>
        <taxon>eudicotyledons</taxon>
        <taxon>Gunneridae</taxon>
        <taxon>Pentapetalae</taxon>
        <taxon>asterids</taxon>
        <taxon>campanulids</taxon>
        <taxon>Asterales</taxon>
        <taxon>Asteraceae</taxon>
        <taxon>Asteroideae</taxon>
        <taxon>Anthemideae</taxon>
        <taxon>Artemisiinae</taxon>
        <taxon>Artemisia</taxon>
    </lineage>
</organism>
<evidence type="ECO:0000313" key="2">
    <source>
        <dbReference type="EMBL" id="PWA63222.1"/>
    </source>
</evidence>
<gene>
    <name evidence="2" type="ORF">CTI12_AA355900</name>
</gene>
<evidence type="ECO:0000313" key="3">
    <source>
        <dbReference type="Proteomes" id="UP000245207"/>
    </source>
</evidence>
<keyword evidence="2" id="KW-0378">Hydrolase</keyword>
<protein>
    <submittedName>
        <fullName evidence="2">Peptidase S10, serine carboxypeptidase, Alpha/Beta hydrolase fold protein</fullName>
    </submittedName>
</protein>
<dbReference type="InterPro" id="IPR029058">
    <property type="entry name" value="AB_hydrolase_fold"/>
</dbReference>
<dbReference type="GO" id="GO:0006508">
    <property type="term" value="P:proteolysis"/>
    <property type="evidence" value="ECO:0007669"/>
    <property type="project" value="InterPro"/>
</dbReference>
<name>A0A2U1MPR6_ARTAN</name>
<dbReference type="OrthoDB" id="443318at2759"/>
<comment type="similarity">
    <text evidence="1">Belongs to the peptidase S10 family.</text>
</comment>
<dbReference type="EMBL" id="PKPP01004687">
    <property type="protein sequence ID" value="PWA63222.1"/>
    <property type="molecule type" value="Genomic_DNA"/>
</dbReference>
<dbReference type="SUPFAM" id="SSF53474">
    <property type="entry name" value="alpha/beta-Hydrolases"/>
    <property type="match status" value="1"/>
</dbReference>
<comment type="caution">
    <text evidence="2">The sequence shown here is derived from an EMBL/GenBank/DDBJ whole genome shotgun (WGS) entry which is preliminary data.</text>
</comment>
<dbReference type="Gene3D" id="3.40.50.11320">
    <property type="match status" value="1"/>
</dbReference>
<reference evidence="2 3" key="1">
    <citation type="journal article" date="2018" name="Mol. Plant">
        <title>The genome of Artemisia annua provides insight into the evolution of Asteraceae family and artemisinin biosynthesis.</title>
        <authorList>
            <person name="Shen Q."/>
            <person name="Zhang L."/>
            <person name="Liao Z."/>
            <person name="Wang S."/>
            <person name="Yan T."/>
            <person name="Shi P."/>
            <person name="Liu M."/>
            <person name="Fu X."/>
            <person name="Pan Q."/>
            <person name="Wang Y."/>
            <person name="Lv Z."/>
            <person name="Lu X."/>
            <person name="Zhang F."/>
            <person name="Jiang W."/>
            <person name="Ma Y."/>
            <person name="Chen M."/>
            <person name="Hao X."/>
            <person name="Li L."/>
            <person name="Tang Y."/>
            <person name="Lv G."/>
            <person name="Zhou Y."/>
            <person name="Sun X."/>
            <person name="Brodelius P.E."/>
            <person name="Rose J.K.C."/>
            <person name="Tang K."/>
        </authorList>
    </citation>
    <scope>NUCLEOTIDE SEQUENCE [LARGE SCALE GENOMIC DNA]</scope>
    <source>
        <strain evidence="3">cv. Huhao1</strain>
        <tissue evidence="2">Leaf</tissue>
    </source>
</reference>
<keyword evidence="3" id="KW-1185">Reference proteome</keyword>
<dbReference type="InterPro" id="IPR001563">
    <property type="entry name" value="Peptidase_S10"/>
</dbReference>
<sequence length="78" mass="8916">MIAPYVGTEEWITSLDLPIERVWDPWYIGIQIAGYQMTYAKNGYSLTYATVKAKIITLKSQAISIDTYYSDHFETLAS</sequence>